<evidence type="ECO:0000256" key="1">
    <source>
        <dbReference type="SAM" id="SignalP"/>
    </source>
</evidence>
<name>A0AAD1Z4W0_9LAMI</name>
<protein>
    <submittedName>
        <fullName evidence="2">Uncharacterized protein</fullName>
    </submittedName>
</protein>
<organism evidence="2 3">
    <name type="scientific">Fraxinus pennsylvanica</name>
    <dbReference type="NCBI Taxonomy" id="56036"/>
    <lineage>
        <taxon>Eukaryota</taxon>
        <taxon>Viridiplantae</taxon>
        <taxon>Streptophyta</taxon>
        <taxon>Embryophyta</taxon>
        <taxon>Tracheophyta</taxon>
        <taxon>Spermatophyta</taxon>
        <taxon>Magnoliopsida</taxon>
        <taxon>eudicotyledons</taxon>
        <taxon>Gunneridae</taxon>
        <taxon>Pentapetalae</taxon>
        <taxon>asterids</taxon>
        <taxon>lamiids</taxon>
        <taxon>Lamiales</taxon>
        <taxon>Oleaceae</taxon>
        <taxon>Oleeae</taxon>
        <taxon>Fraxinus</taxon>
    </lineage>
</organism>
<dbReference type="EMBL" id="OU503041">
    <property type="protein sequence ID" value="CAI9762983.1"/>
    <property type="molecule type" value="Genomic_DNA"/>
</dbReference>
<proteinExistence type="predicted"/>
<gene>
    <name evidence="2" type="ORF">FPE_LOCUS10413</name>
</gene>
<accession>A0AAD1Z4W0</accession>
<dbReference type="Proteomes" id="UP000834106">
    <property type="component" value="Chromosome 6"/>
</dbReference>
<keyword evidence="1" id="KW-0732">Signal</keyword>
<evidence type="ECO:0000313" key="2">
    <source>
        <dbReference type="EMBL" id="CAI9762983.1"/>
    </source>
</evidence>
<keyword evidence="3" id="KW-1185">Reference proteome</keyword>
<reference evidence="2" key="1">
    <citation type="submission" date="2023-05" db="EMBL/GenBank/DDBJ databases">
        <authorList>
            <person name="Huff M."/>
        </authorList>
    </citation>
    <scope>NUCLEOTIDE SEQUENCE</scope>
</reference>
<dbReference type="AlphaFoldDB" id="A0AAD1Z4W0"/>
<feature type="chain" id="PRO_5042150365" evidence="1">
    <location>
        <begin position="20"/>
        <end position="100"/>
    </location>
</feature>
<feature type="signal peptide" evidence="1">
    <location>
        <begin position="1"/>
        <end position="19"/>
    </location>
</feature>
<sequence length="100" mass="11676">MLTCLLWLGGNLLYDPASDQEILIFCSQTLRSEVQWDFEELYFKAFHPLQDSQKYAFVRLEDKAGQLETNAKTIMEHTVQLEDKTATEAAMPYWKLMPIQ</sequence>
<evidence type="ECO:0000313" key="3">
    <source>
        <dbReference type="Proteomes" id="UP000834106"/>
    </source>
</evidence>